<dbReference type="EC" id="1.1.1.44" evidence="7 10"/>
<evidence type="ECO:0000256" key="9">
    <source>
        <dbReference type="PIRSR" id="PIRSR000109-2"/>
    </source>
</evidence>
<dbReference type="InterPro" id="IPR013328">
    <property type="entry name" value="6PGD_dom2"/>
</dbReference>
<evidence type="ECO:0000259" key="11">
    <source>
        <dbReference type="SMART" id="SM01350"/>
    </source>
</evidence>
<feature type="active site" description="Proton donor" evidence="8">
    <location>
        <position position="180"/>
    </location>
</feature>
<dbReference type="InterPro" id="IPR036291">
    <property type="entry name" value="NAD(P)-bd_dom_sf"/>
</dbReference>
<dbReference type="SUPFAM" id="SSF48179">
    <property type="entry name" value="6-phosphogluconate dehydrogenase C-terminal domain-like"/>
    <property type="match status" value="1"/>
</dbReference>
<keyword evidence="7 10" id="KW-0521">NADP</keyword>
<feature type="binding site" description="in other chain" evidence="9">
    <location>
        <position position="256"/>
    </location>
    <ligand>
        <name>substrate</name>
        <note>ligand shared between dimeric partners</note>
    </ligand>
</feature>
<feature type="binding site" evidence="9">
    <location>
        <position position="442"/>
    </location>
    <ligand>
        <name>substrate</name>
        <note>ligand shared between dimeric partners</note>
    </ligand>
</feature>
<evidence type="ECO:0000256" key="5">
    <source>
        <dbReference type="ARBA" id="ARBA00023064"/>
    </source>
</evidence>
<dbReference type="AlphaFoldDB" id="Q498C6"/>
<evidence type="ECO:0000313" key="12">
    <source>
        <dbReference type="EMBL" id="AAI00273.1"/>
    </source>
</evidence>
<dbReference type="RefSeq" id="NP_001090089.1">
    <property type="nucleotide sequence ID" value="NM_001096620.1"/>
</dbReference>
<sequence length="470" mass="52959">MGQNLALNFASHQIKCSVYNRSPDKVDQTVQRGEKEGCKDYVFGYKDLSAFIDSLVKPRKIIMMVTAGNAVDSSIEKISEYIDDGDILIDGGNEWYENTQRRAKAAADDGYHYIGMGVSGGEIGARYGPSLMPGGPSEVYNELKPLLSKISAQVGDSSCVSYFIGAGSGNYVKMVHNGIEYADMQLISEAYDLLKLYGLTNEEMYKIFNDWNQGELASYLIEITAKILIKEDKDVEGCEPKSGYLLDKILDCTHNKGTGMWTVQAAASEQVSVPTIADALFMRYLSERKSDRVFASTILKGPTFDFKTINKQQFIEDVKNALYCSKICAYAQGFQLINQAAIKFKWEIDLKECARIWKGGCIIRAKLLDKIMLAYEKNSNLPLLLFDNNITNDINIRQESWRRIVTLSIASGYTVSGISASLGYYDNYRRARLPHNLLQAQRDYFGSHKFERIDRNEGEFFHCKWTSEHA</sequence>
<dbReference type="PROSITE" id="PS00461">
    <property type="entry name" value="6PGD"/>
    <property type="match status" value="1"/>
</dbReference>
<evidence type="ECO:0000256" key="8">
    <source>
        <dbReference type="PIRSR" id="PIRSR000109-1"/>
    </source>
</evidence>
<dbReference type="SUPFAM" id="SSF51735">
    <property type="entry name" value="NAD(P)-binding Rossmann-fold domains"/>
    <property type="match status" value="1"/>
</dbReference>
<accession>Q498C6</accession>
<dbReference type="InterPro" id="IPR006115">
    <property type="entry name" value="6PGDH_NADP-bd"/>
</dbReference>
<feature type="binding site" description="in other chain" evidence="9">
    <location>
        <begin position="176"/>
        <end position="177"/>
    </location>
    <ligand>
        <name>substrate</name>
        <note>ligand shared between dimeric partners</note>
    </ligand>
</feature>
<dbReference type="PIRSF" id="PIRSF000109">
    <property type="entry name" value="6PGD"/>
    <property type="match status" value="1"/>
</dbReference>
<organism evidence="12">
    <name type="scientific">Xenopus laevis</name>
    <name type="common">African clawed frog</name>
    <dbReference type="NCBI Taxonomy" id="8355"/>
    <lineage>
        <taxon>Eukaryota</taxon>
        <taxon>Metazoa</taxon>
        <taxon>Chordata</taxon>
        <taxon>Craniata</taxon>
        <taxon>Vertebrata</taxon>
        <taxon>Euteleostomi</taxon>
        <taxon>Amphibia</taxon>
        <taxon>Batrachia</taxon>
        <taxon>Anura</taxon>
        <taxon>Pipoidea</taxon>
        <taxon>Pipidae</taxon>
        <taxon>Xenopodinae</taxon>
        <taxon>Xenopus</taxon>
        <taxon>Xenopus</taxon>
    </lineage>
</organism>
<feature type="binding site" description="in other chain" evidence="9">
    <location>
        <position position="181"/>
    </location>
    <ligand>
        <name>substrate</name>
        <note>ligand shared between dimeric partners</note>
    </ligand>
</feature>
<evidence type="ECO:0000256" key="1">
    <source>
        <dbReference type="ARBA" id="ARBA00004874"/>
    </source>
</evidence>
<evidence type="ECO:0000256" key="7">
    <source>
        <dbReference type="PIRNR" id="PIRNR000109"/>
    </source>
</evidence>
<dbReference type="SMART" id="SM01350">
    <property type="entry name" value="6PGD"/>
    <property type="match status" value="1"/>
</dbReference>
<dbReference type="Gene3D" id="1.20.5.320">
    <property type="entry name" value="6-Phosphogluconate Dehydrogenase, domain 3"/>
    <property type="match status" value="1"/>
</dbReference>
<keyword evidence="5 10" id="KW-0311">Gluconate utilization</keyword>
<keyword evidence="4 7" id="KW-0560">Oxidoreductase</keyword>
<dbReference type="PRINTS" id="PR00076">
    <property type="entry name" value="6PGDHDRGNASE"/>
</dbReference>
<name>Q498C6_XENLA</name>
<evidence type="ECO:0000256" key="10">
    <source>
        <dbReference type="RuleBase" id="RU000485"/>
    </source>
</evidence>
<dbReference type="PANTHER" id="PTHR11811">
    <property type="entry name" value="6-PHOSPHOGLUCONATE DEHYDROGENASE"/>
    <property type="match status" value="1"/>
</dbReference>
<evidence type="ECO:0000256" key="3">
    <source>
        <dbReference type="ARBA" id="ARBA00011738"/>
    </source>
</evidence>
<dbReference type="GO" id="GO:0006098">
    <property type="term" value="P:pentose-phosphate shunt"/>
    <property type="evidence" value="ECO:0007669"/>
    <property type="project" value="UniProtKB-UniPathway"/>
</dbReference>
<dbReference type="Pfam" id="PF03446">
    <property type="entry name" value="NAD_binding_2"/>
    <property type="match status" value="1"/>
</dbReference>
<dbReference type="EMBL" id="BC100272">
    <property type="protein sequence ID" value="AAI00273.1"/>
    <property type="molecule type" value="mRNA"/>
</dbReference>
<dbReference type="InterPro" id="IPR006183">
    <property type="entry name" value="Pgluconate_DH"/>
</dbReference>
<dbReference type="Gene3D" id="3.40.50.720">
    <property type="entry name" value="NAD(P)-binding Rossmann-like Domain"/>
    <property type="match status" value="1"/>
</dbReference>
<feature type="binding site" description="in other chain" evidence="9">
    <location>
        <begin position="119"/>
        <end position="121"/>
    </location>
    <ligand>
        <name>substrate</name>
        <note>ligand shared between dimeric partners</note>
    </ligand>
</feature>
<dbReference type="InterPro" id="IPR008927">
    <property type="entry name" value="6-PGluconate_DH-like_C_sf"/>
</dbReference>
<dbReference type="FunFam" id="1.10.1040.10:FF:000002">
    <property type="entry name" value="6-phosphogluconate dehydrogenase, decarboxylating"/>
    <property type="match status" value="1"/>
</dbReference>
<dbReference type="InterPro" id="IPR006113">
    <property type="entry name" value="6PGDH_Gnd/GntZ"/>
</dbReference>
<dbReference type="NCBIfam" id="NF006765">
    <property type="entry name" value="PRK09287.1"/>
    <property type="match status" value="1"/>
</dbReference>
<feature type="active site" description="Proton acceptor" evidence="8">
    <location>
        <position position="173"/>
    </location>
</feature>
<reference evidence="12" key="1">
    <citation type="submission" date="2005-08" db="EMBL/GenBank/DDBJ databases">
        <authorList>
            <consortium name="NIH - Xenopus Gene Collection (XGC) project"/>
        </authorList>
    </citation>
    <scope>NUCLEOTIDE SEQUENCE [LARGE SCALE MRNA]</scope>
    <source>
        <tissue evidence="12">Whole</tissue>
    </source>
</reference>
<dbReference type="GO" id="GO:0004616">
    <property type="term" value="F:phosphogluconate dehydrogenase (decarboxylating) activity"/>
    <property type="evidence" value="ECO:0007669"/>
    <property type="project" value="UniProtKB-EC"/>
</dbReference>
<feature type="binding site" evidence="9">
    <location>
        <position position="448"/>
    </location>
    <ligand>
        <name>substrate</name>
        <note>ligand shared between dimeric partners</note>
    </ligand>
</feature>
<dbReference type="GeneID" id="735164"/>
<dbReference type="GO" id="GO:0019521">
    <property type="term" value="P:D-gluconate metabolic process"/>
    <property type="evidence" value="ECO:0007669"/>
    <property type="project" value="UniProtKB-KW"/>
</dbReference>
<evidence type="ECO:0000256" key="4">
    <source>
        <dbReference type="ARBA" id="ARBA00023002"/>
    </source>
</evidence>
<dbReference type="Pfam" id="PF00393">
    <property type="entry name" value="6PGD"/>
    <property type="match status" value="1"/>
</dbReference>
<dbReference type="UniPathway" id="UPA00115">
    <property type="reaction ID" value="UER00410"/>
</dbReference>
<dbReference type="InterPro" id="IPR006184">
    <property type="entry name" value="6PGdom_BS"/>
</dbReference>
<comment type="function">
    <text evidence="7">Catalyzes the oxidative decarboxylation of 6-phosphogluconate to ribulose 5-phosphate and CO(2), with concomitant reduction of NADP to NADPH.</text>
</comment>
<keyword evidence="6 7" id="KW-0570">Pentose shunt</keyword>
<feature type="binding site" description="in other chain" evidence="9">
    <location>
        <position position="93"/>
    </location>
    <ligand>
        <name>substrate</name>
        <note>ligand shared between dimeric partners</note>
    </ligand>
</feature>
<comment type="similarity">
    <text evidence="2 7 10">Belongs to the 6-phosphogluconate dehydrogenase family.</text>
</comment>
<evidence type="ECO:0000256" key="6">
    <source>
        <dbReference type="ARBA" id="ARBA00023126"/>
    </source>
</evidence>
<dbReference type="GO" id="GO:0050661">
    <property type="term" value="F:NADP binding"/>
    <property type="evidence" value="ECO:0007669"/>
    <property type="project" value="InterPro"/>
</dbReference>
<feature type="binding site" description="in other chain" evidence="9">
    <location>
        <position position="283"/>
    </location>
    <ligand>
        <name>substrate</name>
        <note>ligand shared between dimeric partners</note>
    </ligand>
</feature>
<dbReference type="NCBIfam" id="TIGR00873">
    <property type="entry name" value="gnd"/>
    <property type="match status" value="1"/>
</dbReference>
<gene>
    <name evidence="12" type="primary">MGC116449</name>
</gene>
<comment type="catalytic activity">
    <reaction evidence="7 10">
        <text>6-phospho-D-gluconate + NADP(+) = D-ribulose 5-phosphate + CO2 + NADPH</text>
        <dbReference type="Rhea" id="RHEA:10116"/>
        <dbReference type="ChEBI" id="CHEBI:16526"/>
        <dbReference type="ChEBI" id="CHEBI:57783"/>
        <dbReference type="ChEBI" id="CHEBI:58121"/>
        <dbReference type="ChEBI" id="CHEBI:58349"/>
        <dbReference type="ChEBI" id="CHEBI:58759"/>
        <dbReference type="EC" id="1.1.1.44"/>
    </reaction>
</comment>
<proteinExistence type="evidence at transcript level"/>
<comment type="subunit">
    <text evidence="3 7">Homodimer.</text>
</comment>
<dbReference type="Gene3D" id="1.10.1040.10">
    <property type="entry name" value="N-(1-d-carboxylethyl)-l-norvaline Dehydrogenase, domain 2"/>
    <property type="match status" value="1"/>
</dbReference>
<feature type="domain" description="6-phosphogluconate dehydrogenase C-terminal" evidence="11">
    <location>
        <begin position="169"/>
        <end position="466"/>
    </location>
</feature>
<evidence type="ECO:0000256" key="2">
    <source>
        <dbReference type="ARBA" id="ARBA00008419"/>
    </source>
</evidence>
<dbReference type="InterPro" id="IPR006114">
    <property type="entry name" value="6PGDH_C"/>
</dbReference>
<comment type="pathway">
    <text evidence="1 7 10">Carbohydrate degradation; pentose phosphate pathway; D-ribulose 5-phosphate from D-glucose 6-phosphate (oxidative stage): step 3/3.</text>
</comment>
<protein>
    <recommendedName>
        <fullName evidence="7 10">6-phosphogluconate dehydrogenase, decarboxylating</fullName>
        <ecNumber evidence="7 10">1.1.1.44</ecNumber>
    </recommendedName>
</protein>